<dbReference type="SUPFAM" id="SSF51735">
    <property type="entry name" value="NAD(P)-binding Rossmann-fold domains"/>
    <property type="match status" value="1"/>
</dbReference>
<dbReference type="Gene3D" id="3.40.50.720">
    <property type="entry name" value="NAD(P)-binding Rossmann-like Domain"/>
    <property type="match status" value="1"/>
</dbReference>
<dbReference type="Proteomes" id="UP000219412">
    <property type="component" value="Unassembled WGS sequence"/>
</dbReference>
<evidence type="ECO:0000256" key="1">
    <source>
        <dbReference type="ARBA" id="ARBA00022723"/>
    </source>
</evidence>
<protein>
    <submittedName>
        <fullName evidence="6">L-gulonate 5-dehydrogenase</fullName>
    </submittedName>
</protein>
<dbReference type="SMART" id="SM00829">
    <property type="entry name" value="PKS_ER"/>
    <property type="match status" value="1"/>
</dbReference>
<dbReference type="CDD" id="cd08261">
    <property type="entry name" value="Zn_ADH7"/>
    <property type="match status" value="1"/>
</dbReference>
<feature type="domain" description="Enoyl reductase (ER)" evidence="5">
    <location>
        <begin position="7"/>
        <end position="334"/>
    </location>
</feature>
<organism evidence="6 7">
    <name type="scientific">Salinicoccus kekensis</name>
    <dbReference type="NCBI Taxonomy" id="714307"/>
    <lineage>
        <taxon>Bacteria</taxon>
        <taxon>Bacillati</taxon>
        <taxon>Bacillota</taxon>
        <taxon>Bacilli</taxon>
        <taxon>Bacillales</taxon>
        <taxon>Staphylococcaceae</taxon>
        <taxon>Salinicoccus</taxon>
    </lineage>
</organism>
<evidence type="ECO:0000256" key="4">
    <source>
        <dbReference type="RuleBase" id="RU361277"/>
    </source>
</evidence>
<comment type="similarity">
    <text evidence="4">Belongs to the zinc-containing alcohol dehydrogenase family.</text>
</comment>
<dbReference type="GO" id="GO:0008270">
    <property type="term" value="F:zinc ion binding"/>
    <property type="evidence" value="ECO:0007669"/>
    <property type="project" value="InterPro"/>
</dbReference>
<evidence type="ECO:0000313" key="6">
    <source>
        <dbReference type="EMBL" id="SOC37627.1"/>
    </source>
</evidence>
<dbReference type="AlphaFoldDB" id="A0A285U7G9"/>
<dbReference type="Pfam" id="PF00107">
    <property type="entry name" value="ADH_zinc_N"/>
    <property type="match status" value="1"/>
</dbReference>
<keyword evidence="2 4" id="KW-0862">Zinc</keyword>
<proteinExistence type="inferred from homology"/>
<dbReference type="PANTHER" id="PTHR43401">
    <property type="entry name" value="L-THREONINE 3-DEHYDROGENASE"/>
    <property type="match status" value="1"/>
</dbReference>
<dbReference type="PANTHER" id="PTHR43401:SF2">
    <property type="entry name" value="L-THREONINE 3-DEHYDROGENASE"/>
    <property type="match status" value="1"/>
</dbReference>
<dbReference type="InterPro" id="IPR002328">
    <property type="entry name" value="ADH_Zn_CS"/>
</dbReference>
<dbReference type="InterPro" id="IPR050129">
    <property type="entry name" value="Zn_alcohol_dh"/>
</dbReference>
<dbReference type="Gene3D" id="3.90.180.10">
    <property type="entry name" value="Medium-chain alcohol dehydrogenases, catalytic domain"/>
    <property type="match status" value="1"/>
</dbReference>
<dbReference type="InterPro" id="IPR013154">
    <property type="entry name" value="ADH-like_N"/>
</dbReference>
<dbReference type="GO" id="GO:0016491">
    <property type="term" value="F:oxidoreductase activity"/>
    <property type="evidence" value="ECO:0007669"/>
    <property type="project" value="UniProtKB-KW"/>
</dbReference>
<dbReference type="RefSeq" id="WP_097038003.1">
    <property type="nucleotide sequence ID" value="NZ_OBQF01000001.1"/>
</dbReference>
<accession>A0A285U7G9</accession>
<name>A0A285U7G9_9STAP</name>
<evidence type="ECO:0000259" key="5">
    <source>
        <dbReference type="SMART" id="SM00829"/>
    </source>
</evidence>
<keyword evidence="1 4" id="KW-0479">Metal-binding</keyword>
<comment type="cofactor">
    <cofactor evidence="4">
        <name>Zn(2+)</name>
        <dbReference type="ChEBI" id="CHEBI:29105"/>
    </cofactor>
</comment>
<reference evidence="7" key="1">
    <citation type="submission" date="2017-08" db="EMBL/GenBank/DDBJ databases">
        <authorList>
            <person name="Varghese N."/>
            <person name="Submissions S."/>
        </authorList>
    </citation>
    <scope>NUCLEOTIDE SEQUENCE [LARGE SCALE GENOMIC DNA]</scope>
    <source>
        <strain evidence="7">DSM 23173</strain>
    </source>
</reference>
<dbReference type="Pfam" id="PF08240">
    <property type="entry name" value="ADH_N"/>
    <property type="match status" value="1"/>
</dbReference>
<dbReference type="PROSITE" id="PS00059">
    <property type="entry name" value="ADH_ZINC"/>
    <property type="match status" value="1"/>
</dbReference>
<dbReference type="SUPFAM" id="SSF50129">
    <property type="entry name" value="GroES-like"/>
    <property type="match status" value="1"/>
</dbReference>
<dbReference type="InterPro" id="IPR036291">
    <property type="entry name" value="NAD(P)-bd_dom_sf"/>
</dbReference>
<dbReference type="InterPro" id="IPR013149">
    <property type="entry name" value="ADH-like_C"/>
</dbReference>
<dbReference type="OrthoDB" id="9770238at2"/>
<keyword evidence="3" id="KW-0560">Oxidoreductase</keyword>
<evidence type="ECO:0000256" key="2">
    <source>
        <dbReference type="ARBA" id="ARBA00022833"/>
    </source>
</evidence>
<dbReference type="InterPro" id="IPR011032">
    <property type="entry name" value="GroES-like_sf"/>
</dbReference>
<sequence length="336" mass="36743">MKQVLVKKPQDIQIVEAEKIDRPQGNEVKVKVIYAGLCGSDVHIFEGHNPFATYPRIIGHEVMGVVEEVGEDVSDLESGDQVILEPIKTCGECRSCRIGRPNICENLQVYGVHRDGGMREYFVIESDKLHKISSEVTPEKAVLAEPLTIGAQASLRGEVGEGDTVLIQGAGTIGLCCLLIAKHRGAKVIVSDLDNDKLQFAKDKGADYTINIGENNLLDEVFKITEDKGVNVSMDAVGLNATFESAVKSCAPAGKVVVLGFEEKPAQVSQVDITKGELDIKGSRLQTDQFPYIISLLEKNLIDVDGIVTHIKDKEEINDALELFKDNSSRKILIKF</sequence>
<dbReference type="EMBL" id="OBQF01000001">
    <property type="protein sequence ID" value="SOC37627.1"/>
    <property type="molecule type" value="Genomic_DNA"/>
</dbReference>
<keyword evidence="7" id="KW-1185">Reference proteome</keyword>
<dbReference type="InterPro" id="IPR020843">
    <property type="entry name" value="ER"/>
</dbReference>
<evidence type="ECO:0000313" key="7">
    <source>
        <dbReference type="Proteomes" id="UP000219412"/>
    </source>
</evidence>
<evidence type="ECO:0000256" key="3">
    <source>
        <dbReference type="ARBA" id="ARBA00023002"/>
    </source>
</evidence>
<gene>
    <name evidence="6" type="ORF">SAMN05878391_0032</name>
</gene>